<dbReference type="InterPro" id="IPR056442">
    <property type="entry name" value="GINT1_N"/>
</dbReference>
<evidence type="ECO:0000256" key="1">
    <source>
        <dbReference type="ARBA" id="ARBA00022651"/>
    </source>
</evidence>
<organism evidence="5 6">
    <name type="scientific">Roseibium alexandrii</name>
    <dbReference type="NCBI Taxonomy" id="388408"/>
    <lineage>
        <taxon>Bacteria</taxon>
        <taxon>Pseudomonadati</taxon>
        <taxon>Pseudomonadota</taxon>
        <taxon>Alphaproteobacteria</taxon>
        <taxon>Hyphomicrobiales</taxon>
        <taxon>Stappiaceae</taxon>
        <taxon>Roseibium</taxon>
    </lineage>
</organism>
<evidence type="ECO:0000313" key="5">
    <source>
        <dbReference type="EMBL" id="CTQ65680.1"/>
    </source>
</evidence>
<keyword evidence="5" id="KW-0378">Hydrolase</keyword>
<feature type="domain" description="Glucosamine inositolphosphorylceramide transferase 1 N-terminal" evidence="4">
    <location>
        <begin position="249"/>
        <end position="450"/>
    </location>
</feature>
<dbReference type="InterPro" id="IPR052176">
    <property type="entry name" value="Glycosyl_Hydrlase_43_Enz"/>
</dbReference>
<dbReference type="GO" id="GO:0045493">
    <property type="term" value="P:xylan catabolic process"/>
    <property type="evidence" value="ECO:0007669"/>
    <property type="project" value="UniProtKB-KW"/>
</dbReference>
<dbReference type="InterPro" id="IPR023296">
    <property type="entry name" value="Glyco_hydro_beta-prop_sf"/>
</dbReference>
<gene>
    <name evidence="5" type="ORF">LAX5112_00719</name>
</gene>
<dbReference type="PANTHER" id="PTHR43772">
    <property type="entry name" value="ENDO-1,4-BETA-XYLANASE"/>
    <property type="match status" value="1"/>
</dbReference>
<dbReference type="SUPFAM" id="SSF75005">
    <property type="entry name" value="Arabinanase/levansucrase/invertase"/>
    <property type="match status" value="1"/>
</dbReference>
<protein>
    <submittedName>
        <fullName evidence="5">Glycosyl hydrolases family 43</fullName>
    </submittedName>
</protein>
<keyword evidence="1" id="KW-0624">Polysaccharide degradation</keyword>
<keyword evidence="6" id="KW-1185">Reference proteome</keyword>
<evidence type="ECO:0000256" key="3">
    <source>
        <dbReference type="SAM" id="MobiDB-lite"/>
    </source>
</evidence>
<name>A0A0M6ZUD3_9HYPH</name>
<dbReference type="AlphaFoldDB" id="A0A0M6ZUD3"/>
<keyword evidence="2" id="KW-0119">Carbohydrate metabolism</keyword>
<dbReference type="PANTHER" id="PTHR43772:SF2">
    <property type="entry name" value="PUTATIVE (AFU_ORTHOLOGUE AFUA_2G04480)-RELATED"/>
    <property type="match status" value="1"/>
</dbReference>
<keyword evidence="1" id="KW-0858">Xylan degradation</keyword>
<dbReference type="Proteomes" id="UP000053235">
    <property type="component" value="Unassembled WGS sequence"/>
</dbReference>
<feature type="region of interest" description="Disordered" evidence="3">
    <location>
        <begin position="61"/>
        <end position="80"/>
    </location>
</feature>
<evidence type="ECO:0000256" key="2">
    <source>
        <dbReference type="ARBA" id="ARBA00023277"/>
    </source>
</evidence>
<dbReference type="Gene3D" id="2.115.10.20">
    <property type="entry name" value="Glycosyl hydrolase domain, family 43"/>
    <property type="match status" value="1"/>
</dbReference>
<proteinExistence type="predicted"/>
<dbReference type="Pfam" id="PF24793">
    <property type="entry name" value="GINT1_N"/>
    <property type="match status" value="1"/>
</dbReference>
<sequence length="500" mass="55451">MRIGIVVETDRCRRWLLHLSELLKTSQSEEVVYQLIKPSPLVSRELQTALQFEERVLGTDPFSGMSGLDPSELPQTSGKDTDLAFDLTASGSGSSGSKTFEVRYNGACGEEALFSALMTKGTPLIEVIDRQAGTVAACGTASLEAARGLGGAMDAVFSRVAVLIKKVVEGSHAHGTPMKAEVLQAVTQKQVLIRMLRETAVTLIRSVYRAFFYTSHWRVGWRFTDGEGVAGTRDLSGKPWQVLKSPHDTFFADPFPIETDGRHYLFFEALPHETQKGVISMLEITKDGPVGEASTVLEEPWHLSYPFVFERDGEFWMIPESSSNNEVVLYRAARFPGQWERHTVLLSGVEAADATIIEHEGRFWMFAVTRNAVGGYSDCLSLYYADDLFGPWQAHQKNPVLVDDRAARPAGRFFLHAGELWRPVQDCRNSYGAALAFARVDELSPTTFQQSVHETLTPGPLWPGRKLHTLNKAGGLEVIDGCTYHPKSELAAKMKAFFDR</sequence>
<evidence type="ECO:0000259" key="4">
    <source>
        <dbReference type="Pfam" id="PF24793"/>
    </source>
</evidence>
<dbReference type="GO" id="GO:0016787">
    <property type="term" value="F:hydrolase activity"/>
    <property type="evidence" value="ECO:0007669"/>
    <property type="project" value="UniProtKB-KW"/>
</dbReference>
<accession>A0A0M6ZUD3</accession>
<dbReference type="EMBL" id="CXWD01000003">
    <property type="protein sequence ID" value="CTQ65680.1"/>
    <property type="molecule type" value="Genomic_DNA"/>
</dbReference>
<dbReference type="STRING" id="388408.LAX5112_00719"/>
<reference evidence="6" key="1">
    <citation type="submission" date="2015-07" db="EMBL/GenBank/DDBJ databases">
        <authorList>
            <person name="Rodrigo-Torres Lidia"/>
            <person name="Arahal R.David."/>
        </authorList>
    </citation>
    <scope>NUCLEOTIDE SEQUENCE [LARGE SCALE GENOMIC DNA]</scope>
    <source>
        <strain evidence="6">CECT 5112</strain>
    </source>
</reference>
<evidence type="ECO:0000313" key="6">
    <source>
        <dbReference type="Proteomes" id="UP000053235"/>
    </source>
</evidence>
<dbReference type="OrthoDB" id="3771157at2"/>
<dbReference type="RefSeq" id="WP_055670654.1">
    <property type="nucleotide sequence ID" value="NZ_CXWD01000003.1"/>
</dbReference>